<dbReference type="AlphaFoldDB" id="A0A1I4S5U4"/>
<comment type="function">
    <text evidence="10">Releases the supercoiling and torsional tension of DNA, which is introduced during the DNA replication and transcription, by transiently cleaving and rejoining one strand of the DNA duplex. Introduces a single-strand break via transesterification at a target site in duplex DNA. The scissile phosphodiester is attacked by the catalytic tyrosine of the enzyme, resulting in the formation of a DNA-(5'-phosphotyrosyl)-enzyme intermediate and the expulsion of a 3'-OH DNA strand. The free DNA strand then undergoes passage around the unbroken strand, thus removing DNA supercoils. Finally, in the religation step, the DNA 3'-OH attacks the covalent intermediate to expel the active-site tyrosine and restore the DNA phosphodiester backbone.</text>
</comment>
<feature type="site" description="Interaction with DNA" evidence="10">
    <location>
        <position position="499"/>
    </location>
</feature>
<dbReference type="PANTHER" id="PTHR42785:SF1">
    <property type="entry name" value="DNA TOPOISOMERASE"/>
    <property type="match status" value="1"/>
</dbReference>
<evidence type="ECO:0000313" key="13">
    <source>
        <dbReference type="EMBL" id="SFM59878.1"/>
    </source>
</evidence>
<evidence type="ECO:0000259" key="11">
    <source>
        <dbReference type="PROSITE" id="PS50880"/>
    </source>
</evidence>
<protein>
    <recommendedName>
        <fullName evidence="10">DNA topoisomerase 1</fullName>
        <ecNumber evidence="10">5.6.2.1</ecNumber>
    </recommendedName>
    <alternativeName>
        <fullName evidence="10">DNA topoisomerase I</fullName>
    </alternativeName>
</protein>
<dbReference type="InterPro" id="IPR013497">
    <property type="entry name" value="Topo_IA_cen"/>
</dbReference>
<keyword evidence="3" id="KW-0479">Metal-binding</keyword>
<dbReference type="InterPro" id="IPR005733">
    <property type="entry name" value="TopoI_bac-type"/>
</dbReference>
<dbReference type="RefSeq" id="WP_093393632.1">
    <property type="nucleotide sequence ID" value="NZ_FOUU01000002.1"/>
</dbReference>
<dbReference type="PRINTS" id="PR00417">
    <property type="entry name" value="PRTPISMRASEI"/>
</dbReference>
<dbReference type="InterPro" id="IPR003602">
    <property type="entry name" value="Topo_IA_DNA-bd_dom"/>
</dbReference>
<dbReference type="InterPro" id="IPR023405">
    <property type="entry name" value="Topo_IA_core_domain"/>
</dbReference>
<keyword evidence="6" id="KW-0460">Magnesium</keyword>
<dbReference type="InterPro" id="IPR000380">
    <property type="entry name" value="Topo_IA"/>
</dbReference>
<dbReference type="GO" id="GO:0008270">
    <property type="term" value="F:zinc ion binding"/>
    <property type="evidence" value="ECO:0007669"/>
    <property type="project" value="UniProtKB-KW"/>
</dbReference>
<dbReference type="GO" id="GO:0005694">
    <property type="term" value="C:chromosome"/>
    <property type="evidence" value="ECO:0007669"/>
    <property type="project" value="InterPro"/>
</dbReference>
<dbReference type="PROSITE" id="PS00396">
    <property type="entry name" value="TOPO_IA_1"/>
    <property type="match status" value="1"/>
</dbReference>
<dbReference type="Pfam" id="PF01131">
    <property type="entry name" value="Topoisom_bac"/>
    <property type="match status" value="1"/>
</dbReference>
<reference evidence="13 14" key="1">
    <citation type="submission" date="2016-10" db="EMBL/GenBank/DDBJ databases">
        <authorList>
            <person name="de Groot N.N."/>
        </authorList>
    </citation>
    <scope>NUCLEOTIDE SEQUENCE [LARGE SCALE GENOMIC DNA]</scope>
    <source>
        <strain evidence="13 14">DSM 9990</strain>
    </source>
</reference>
<dbReference type="SMART" id="SM00493">
    <property type="entry name" value="TOPRIM"/>
    <property type="match status" value="1"/>
</dbReference>
<dbReference type="Proteomes" id="UP000199611">
    <property type="component" value="Unassembled WGS sequence"/>
</dbReference>
<keyword evidence="9 10" id="KW-0413">Isomerase</keyword>
<evidence type="ECO:0000313" key="14">
    <source>
        <dbReference type="Proteomes" id="UP000199611"/>
    </source>
</evidence>
<dbReference type="SMART" id="SM00436">
    <property type="entry name" value="TOP1Bc"/>
    <property type="match status" value="1"/>
</dbReference>
<evidence type="ECO:0000256" key="9">
    <source>
        <dbReference type="ARBA" id="ARBA00023235"/>
    </source>
</evidence>
<dbReference type="NCBIfam" id="TIGR01051">
    <property type="entry name" value="topA_bact"/>
    <property type="match status" value="1"/>
</dbReference>
<dbReference type="Gene3D" id="3.30.65.10">
    <property type="entry name" value="Bacterial Topoisomerase I, domain 1"/>
    <property type="match status" value="3"/>
</dbReference>
<evidence type="ECO:0000256" key="2">
    <source>
        <dbReference type="ARBA" id="ARBA00009446"/>
    </source>
</evidence>
<sequence>MGKSLLIVESPTKAKTLNRYLGRDFVVKASKGHIKDLPENKLGVDVSNNFRADYVIIPGKEKIVRELRKAAKEVDRILLGPDPDREGEAIAWHISEEIAGNGKRRKKEILRVLFYELTRKGIAEALERPTQLNRNLYEAQQARRILDRLVGYLISPILWQKIRRGLSAGRVQSVALRLVCEREREIQQFVPREYWTIEALFRKQDNDSPISAKLISHEGRKINIANAEDARALGDFFRSLEDYIVAGIEQKKQRRNPPPPFITSTLQQEASRKLGFSPKRTMTIAQQLYEGVELPEEGSVGLITYMRTDSTRISQEAVAAAREYIAETWGKEYLPGKAREFKSKAGAQDAHEAIRPTDVFRVPEALKPHLTADQYALYELIWKRFVACQMKHAEILRTSVDISSRQYPNSVFRATGSVITFPGFMALYVEEGDDEDAENGLLPILLEGQPLQLLQLEEKQHFTQPPPRYTEANLVKELEQNGVGRPSTYATIVSTIQERGYVVKEGKALKPTELGFVVNDALVQHFPEIVDIAFTAEMEAKLDRIEQGDYSALGLLQEFYSRFKPMLDDAKAKMENLRKSGIPSGVECPRCGNPLVIRLGQNGSSFLSCHQCGFTSDYERDEKGNIRVVEPEKTDKVCEKCGRPMQIKHGRFGAFLACTGYPECKNTQPLGLGINCPADGCDGEIVERRSKKGRVFYGCSRYPACRTVFSSKPVSHPCSKCGYPVTLLRVTRKQGSKLVCPRKECKHSEPIDESTPSM</sequence>
<dbReference type="STRING" id="39841.SAMN05660836_00777"/>
<dbReference type="GO" id="GO:0006265">
    <property type="term" value="P:DNA topological change"/>
    <property type="evidence" value="ECO:0007669"/>
    <property type="project" value="UniProtKB-UniRule"/>
</dbReference>
<dbReference type="InterPro" id="IPR013826">
    <property type="entry name" value="Topo_IA_cen_sub3"/>
</dbReference>
<evidence type="ECO:0000256" key="4">
    <source>
        <dbReference type="ARBA" id="ARBA00022771"/>
    </source>
</evidence>
<evidence type="ECO:0000256" key="1">
    <source>
        <dbReference type="ARBA" id="ARBA00000213"/>
    </source>
</evidence>
<dbReference type="InterPro" id="IPR013825">
    <property type="entry name" value="Topo_IA_cen_sub2"/>
</dbReference>
<feature type="active site" description="O-(5'-phospho-DNA)-tyrosine intermediate" evidence="10">
    <location>
        <position position="305"/>
    </location>
</feature>
<evidence type="ECO:0000256" key="10">
    <source>
        <dbReference type="HAMAP-Rule" id="MF_00952"/>
    </source>
</evidence>
<keyword evidence="7 10" id="KW-0799">Topoisomerase</keyword>
<dbReference type="InterPro" id="IPR034149">
    <property type="entry name" value="TOPRIM_TopoI"/>
</dbReference>
<evidence type="ECO:0000256" key="5">
    <source>
        <dbReference type="ARBA" id="ARBA00022833"/>
    </source>
</evidence>
<name>A0A1I4S5U4_9BACT</name>
<dbReference type="CDD" id="cd00186">
    <property type="entry name" value="TOP1Ac"/>
    <property type="match status" value="1"/>
</dbReference>
<dbReference type="CDD" id="cd03363">
    <property type="entry name" value="TOPRIM_TopoIA_TopoI"/>
    <property type="match status" value="1"/>
</dbReference>
<dbReference type="InterPro" id="IPR028612">
    <property type="entry name" value="Topoisom_1_IA"/>
</dbReference>
<evidence type="ECO:0000256" key="3">
    <source>
        <dbReference type="ARBA" id="ARBA00022723"/>
    </source>
</evidence>
<feature type="site" description="Interaction with DNA" evidence="10">
    <location>
        <position position="143"/>
    </location>
</feature>
<dbReference type="Pfam" id="PF01751">
    <property type="entry name" value="Toprim"/>
    <property type="match status" value="1"/>
</dbReference>
<comment type="catalytic activity">
    <reaction evidence="1 10">
        <text>ATP-independent breakage of single-stranded DNA, followed by passage and rejoining.</text>
        <dbReference type="EC" id="5.6.2.1"/>
    </reaction>
</comment>
<dbReference type="GO" id="GO:0003917">
    <property type="term" value="F:DNA topoisomerase type I (single strand cut, ATP-independent) activity"/>
    <property type="evidence" value="ECO:0007669"/>
    <property type="project" value="UniProtKB-UniRule"/>
</dbReference>
<feature type="region of interest" description="Interaction with DNA" evidence="10">
    <location>
        <begin position="167"/>
        <end position="172"/>
    </location>
</feature>
<dbReference type="InterPro" id="IPR023406">
    <property type="entry name" value="Topo_IA_AS"/>
</dbReference>
<dbReference type="PROSITE" id="PS52039">
    <property type="entry name" value="TOPO_IA_2"/>
    <property type="match status" value="1"/>
</dbReference>
<comment type="similarity">
    <text evidence="2 10">Belongs to the type IA topoisomerase family.</text>
</comment>
<dbReference type="Gene3D" id="1.10.290.10">
    <property type="entry name" value="Topoisomerase I, domain 4"/>
    <property type="match status" value="1"/>
</dbReference>
<feature type="domain" description="Toprim" evidence="11">
    <location>
        <begin position="3"/>
        <end position="113"/>
    </location>
</feature>
<dbReference type="PROSITE" id="PS50880">
    <property type="entry name" value="TOPRIM"/>
    <property type="match status" value="1"/>
</dbReference>
<comment type="subunit">
    <text evidence="10">Monomer.</text>
</comment>
<dbReference type="PANTHER" id="PTHR42785">
    <property type="entry name" value="DNA TOPOISOMERASE, TYPE IA, CORE"/>
    <property type="match status" value="1"/>
</dbReference>
<keyword evidence="5" id="KW-0862">Zinc</keyword>
<feature type="site" description="Interaction with DNA" evidence="10">
    <location>
        <position position="307"/>
    </location>
</feature>
<keyword evidence="4" id="KW-0863">Zinc-finger</keyword>
<gene>
    <name evidence="10" type="primary">topA</name>
    <name evidence="13" type="ORF">SAMN05660836_00777</name>
</gene>
<keyword evidence="8 10" id="KW-0238">DNA-binding</keyword>
<dbReference type="OrthoDB" id="9804262at2"/>
<feature type="site" description="Interaction with DNA" evidence="10">
    <location>
        <position position="33"/>
    </location>
</feature>
<dbReference type="Pfam" id="PF01396">
    <property type="entry name" value="Zn_ribbon_Top1"/>
    <property type="match status" value="3"/>
</dbReference>
<feature type="site" description="Interaction with DNA" evidence="10">
    <location>
        <position position="147"/>
    </location>
</feature>
<dbReference type="Gene3D" id="3.40.50.140">
    <property type="match status" value="1"/>
</dbReference>
<dbReference type="HAMAP" id="MF_00952">
    <property type="entry name" value="Topoisom_1_prok"/>
    <property type="match status" value="1"/>
</dbReference>
<dbReference type="Gene3D" id="2.70.20.10">
    <property type="entry name" value="Topoisomerase I, domain 3"/>
    <property type="match status" value="1"/>
</dbReference>
<evidence type="ECO:0000256" key="7">
    <source>
        <dbReference type="ARBA" id="ARBA00023029"/>
    </source>
</evidence>
<accession>A0A1I4S5U4</accession>
<dbReference type="InterPro" id="IPR006171">
    <property type="entry name" value="TOPRIM_dom"/>
</dbReference>
<organism evidence="13 14">
    <name type="scientific">Thermodesulforhabdus norvegica</name>
    <dbReference type="NCBI Taxonomy" id="39841"/>
    <lineage>
        <taxon>Bacteria</taxon>
        <taxon>Pseudomonadati</taxon>
        <taxon>Thermodesulfobacteriota</taxon>
        <taxon>Syntrophobacteria</taxon>
        <taxon>Syntrophobacterales</taxon>
        <taxon>Thermodesulforhabdaceae</taxon>
        <taxon>Thermodesulforhabdus</taxon>
    </lineage>
</organism>
<dbReference type="EMBL" id="FOUU01000002">
    <property type="protein sequence ID" value="SFM59878.1"/>
    <property type="molecule type" value="Genomic_DNA"/>
</dbReference>
<dbReference type="InterPro" id="IPR003601">
    <property type="entry name" value="Topo_IA_2"/>
</dbReference>
<dbReference type="GO" id="GO:0003677">
    <property type="term" value="F:DNA binding"/>
    <property type="evidence" value="ECO:0007669"/>
    <property type="project" value="UniProtKB-KW"/>
</dbReference>
<feature type="site" description="Interaction with DNA" evidence="10">
    <location>
        <position position="159"/>
    </location>
</feature>
<dbReference type="SMART" id="SM00437">
    <property type="entry name" value="TOP1Ac"/>
    <property type="match status" value="1"/>
</dbReference>
<dbReference type="InterPro" id="IPR013498">
    <property type="entry name" value="Topo_IA_Znf"/>
</dbReference>
<dbReference type="SUPFAM" id="SSF57783">
    <property type="entry name" value="Zinc beta-ribbon"/>
    <property type="match status" value="1"/>
</dbReference>
<feature type="domain" description="Topo IA-type catalytic" evidence="12">
    <location>
        <begin position="133"/>
        <end position="567"/>
    </location>
</feature>
<dbReference type="EC" id="5.6.2.1" evidence="10"/>
<dbReference type="InterPro" id="IPR013824">
    <property type="entry name" value="Topo_IA_cen_sub1"/>
</dbReference>
<evidence type="ECO:0000259" key="12">
    <source>
        <dbReference type="PROSITE" id="PS52039"/>
    </source>
</evidence>
<feature type="site" description="Interaction with DNA" evidence="10">
    <location>
        <position position="144"/>
    </location>
</feature>
<proteinExistence type="inferred from homology"/>
<dbReference type="SUPFAM" id="SSF56712">
    <property type="entry name" value="Prokaryotic type I DNA topoisomerase"/>
    <property type="match status" value="1"/>
</dbReference>
<keyword evidence="14" id="KW-1185">Reference proteome</keyword>
<evidence type="ECO:0000256" key="8">
    <source>
        <dbReference type="ARBA" id="ARBA00023125"/>
    </source>
</evidence>
<evidence type="ECO:0000256" key="6">
    <source>
        <dbReference type="ARBA" id="ARBA00022842"/>
    </source>
</evidence>
<feature type="site" description="Interaction with DNA" evidence="10">
    <location>
        <position position="152"/>
    </location>
</feature>
<dbReference type="Gene3D" id="1.10.460.10">
    <property type="entry name" value="Topoisomerase I, domain 2"/>
    <property type="match status" value="1"/>
</dbReference>